<feature type="region of interest" description="Disordered" evidence="1">
    <location>
        <begin position="1"/>
        <end position="86"/>
    </location>
</feature>
<name>A0A0B1S8H2_OESDE</name>
<organism evidence="2 3">
    <name type="scientific">Oesophagostomum dentatum</name>
    <name type="common">Nodular worm</name>
    <dbReference type="NCBI Taxonomy" id="61180"/>
    <lineage>
        <taxon>Eukaryota</taxon>
        <taxon>Metazoa</taxon>
        <taxon>Ecdysozoa</taxon>
        <taxon>Nematoda</taxon>
        <taxon>Chromadorea</taxon>
        <taxon>Rhabditida</taxon>
        <taxon>Rhabditina</taxon>
        <taxon>Rhabditomorpha</taxon>
        <taxon>Strongyloidea</taxon>
        <taxon>Strongylidae</taxon>
        <taxon>Oesophagostomum</taxon>
    </lineage>
</organism>
<evidence type="ECO:0000256" key="1">
    <source>
        <dbReference type="SAM" id="MobiDB-lite"/>
    </source>
</evidence>
<dbReference type="Proteomes" id="UP000053660">
    <property type="component" value="Unassembled WGS sequence"/>
</dbReference>
<dbReference type="AlphaFoldDB" id="A0A0B1S8H2"/>
<proteinExistence type="predicted"/>
<feature type="compositionally biased region" description="Low complexity" evidence="1">
    <location>
        <begin position="55"/>
        <end position="65"/>
    </location>
</feature>
<dbReference type="EMBL" id="KN592417">
    <property type="protein sequence ID" value="KHJ81224.1"/>
    <property type="molecule type" value="Genomic_DNA"/>
</dbReference>
<accession>A0A0B1S8H2</accession>
<gene>
    <name evidence="2" type="ORF">OESDEN_19090</name>
</gene>
<keyword evidence="3" id="KW-1185">Reference proteome</keyword>
<evidence type="ECO:0000313" key="3">
    <source>
        <dbReference type="Proteomes" id="UP000053660"/>
    </source>
</evidence>
<evidence type="ECO:0000313" key="2">
    <source>
        <dbReference type="EMBL" id="KHJ81224.1"/>
    </source>
</evidence>
<feature type="compositionally biased region" description="Acidic residues" evidence="1">
    <location>
        <begin position="76"/>
        <end position="86"/>
    </location>
</feature>
<feature type="compositionally biased region" description="Low complexity" evidence="1">
    <location>
        <begin position="22"/>
        <end position="36"/>
    </location>
</feature>
<reference evidence="2 3" key="1">
    <citation type="submission" date="2014-03" db="EMBL/GenBank/DDBJ databases">
        <title>Draft genome of the hookworm Oesophagostomum dentatum.</title>
        <authorList>
            <person name="Mitreva M."/>
        </authorList>
    </citation>
    <scope>NUCLEOTIDE SEQUENCE [LARGE SCALE GENOMIC DNA]</scope>
    <source>
        <strain evidence="2 3">OD-Hann</strain>
    </source>
</reference>
<sequence>MARKRKLSCGDGGGEPSPGPVASTAETPEPSTPTAEMVPEPSYCPFAASNPETNSPACSEPSLSPCPSPDQLMIDEPLDEENSSEI</sequence>
<protein>
    <submittedName>
        <fullName evidence="2">Uncharacterized protein</fullName>
    </submittedName>
</protein>